<evidence type="ECO:0000313" key="2">
    <source>
        <dbReference type="EMBL" id="HDP15433.1"/>
    </source>
</evidence>
<organism evidence="2">
    <name type="scientific">Thermofilum adornatum</name>
    <dbReference type="NCBI Taxonomy" id="1365176"/>
    <lineage>
        <taxon>Archaea</taxon>
        <taxon>Thermoproteota</taxon>
        <taxon>Thermoprotei</taxon>
        <taxon>Thermofilales</taxon>
        <taxon>Thermofilaceae</taxon>
        <taxon>Thermofilum</taxon>
    </lineage>
</organism>
<accession>A0A7C1GSB4</accession>
<name>A0A7C1GSB4_9CREN</name>
<reference evidence="2" key="1">
    <citation type="journal article" date="2020" name="mSystems">
        <title>Genome- and Community-Level Interaction Insights into Carbon Utilization and Element Cycling Functions of Hydrothermarchaeota in Hydrothermal Sediment.</title>
        <authorList>
            <person name="Zhou Z."/>
            <person name="Liu Y."/>
            <person name="Xu W."/>
            <person name="Pan J."/>
            <person name="Luo Z.H."/>
            <person name="Li M."/>
        </authorList>
    </citation>
    <scope>NUCLEOTIDE SEQUENCE [LARGE SCALE GENOMIC DNA]</scope>
    <source>
        <strain evidence="2">SpSt-116</strain>
    </source>
</reference>
<dbReference type="EMBL" id="DSAY01000118">
    <property type="protein sequence ID" value="HDP15433.1"/>
    <property type="molecule type" value="Genomic_DNA"/>
</dbReference>
<keyword evidence="1" id="KW-1277">Toxin-antitoxin system</keyword>
<dbReference type="InterPro" id="IPR003847">
    <property type="entry name" value="Put_antitoxin"/>
</dbReference>
<proteinExistence type="predicted"/>
<protein>
    <submittedName>
        <fullName evidence="2">Antitoxin</fullName>
    </submittedName>
</protein>
<evidence type="ECO:0000256" key="1">
    <source>
        <dbReference type="ARBA" id="ARBA00022649"/>
    </source>
</evidence>
<gene>
    <name evidence="2" type="ORF">ENN26_06665</name>
</gene>
<dbReference type="AlphaFoldDB" id="A0A7C1GSB4"/>
<sequence length="75" mass="8543">MPSKTITISLEAYEALVRLKKPGESFSELILRLVKNSPDISDLEGAWRDVPEEKIEEAFKGIREAWASWRPPMGQ</sequence>
<dbReference type="Pfam" id="PF02697">
    <property type="entry name" value="VAPB_antitox"/>
    <property type="match status" value="1"/>
</dbReference>
<comment type="caution">
    <text evidence="2">The sequence shown here is derived from an EMBL/GenBank/DDBJ whole genome shotgun (WGS) entry which is preliminary data.</text>
</comment>